<evidence type="ECO:0000256" key="3">
    <source>
        <dbReference type="SAM" id="SignalP"/>
    </source>
</evidence>
<evidence type="ECO:0000259" key="4">
    <source>
        <dbReference type="Pfam" id="PF08386"/>
    </source>
</evidence>
<dbReference type="EMBL" id="FJOG01000007">
    <property type="protein sequence ID" value="CZR56074.1"/>
    <property type="molecule type" value="Genomic_DNA"/>
</dbReference>
<reference evidence="5 6" key="1">
    <citation type="submission" date="2016-03" db="EMBL/GenBank/DDBJ databases">
        <authorList>
            <person name="Ploux O."/>
        </authorList>
    </citation>
    <scope>NUCLEOTIDE SEQUENCE [LARGE SCALE GENOMIC DNA]</scope>
    <source>
        <strain evidence="5 6">UAMH 11012</strain>
    </source>
</reference>
<evidence type="ECO:0000313" key="5">
    <source>
        <dbReference type="EMBL" id="CZR56074.1"/>
    </source>
</evidence>
<keyword evidence="3" id="KW-0732">Signal</keyword>
<dbReference type="AlphaFoldDB" id="A0A1L7WTG7"/>
<gene>
    <name evidence="5" type="ORF">PAC_05962</name>
</gene>
<evidence type="ECO:0000256" key="2">
    <source>
        <dbReference type="ARBA" id="ARBA00022801"/>
    </source>
</evidence>
<dbReference type="InterPro" id="IPR013595">
    <property type="entry name" value="Pept_S33_TAP-like_C"/>
</dbReference>
<keyword evidence="2" id="KW-0378">Hydrolase</keyword>
<feature type="domain" description="Peptidase S33 tripeptidyl aminopeptidase-like C-terminal" evidence="4">
    <location>
        <begin position="431"/>
        <end position="531"/>
    </location>
</feature>
<keyword evidence="6" id="KW-1185">Reference proteome</keyword>
<evidence type="ECO:0000256" key="1">
    <source>
        <dbReference type="ARBA" id="ARBA00010088"/>
    </source>
</evidence>
<name>A0A1L7WTG7_9HELO</name>
<dbReference type="Proteomes" id="UP000184330">
    <property type="component" value="Unassembled WGS sequence"/>
</dbReference>
<dbReference type="STRING" id="576137.A0A1L7WTG7"/>
<dbReference type="PANTHER" id="PTHR43248:SF25">
    <property type="entry name" value="AB HYDROLASE-1 DOMAIN-CONTAINING PROTEIN-RELATED"/>
    <property type="match status" value="1"/>
</dbReference>
<dbReference type="OrthoDB" id="425534at2759"/>
<comment type="similarity">
    <text evidence="1">Belongs to the peptidase S33 family.</text>
</comment>
<dbReference type="Gene3D" id="3.40.50.1820">
    <property type="entry name" value="alpha/beta hydrolase"/>
    <property type="match status" value="1"/>
</dbReference>
<dbReference type="SUPFAM" id="SSF53474">
    <property type="entry name" value="alpha/beta-Hydrolases"/>
    <property type="match status" value="1"/>
</dbReference>
<dbReference type="InterPro" id="IPR051601">
    <property type="entry name" value="Serine_prot/Carboxylest_S33"/>
</dbReference>
<proteinExistence type="inferred from homology"/>
<organism evidence="5 6">
    <name type="scientific">Phialocephala subalpina</name>
    <dbReference type="NCBI Taxonomy" id="576137"/>
    <lineage>
        <taxon>Eukaryota</taxon>
        <taxon>Fungi</taxon>
        <taxon>Dikarya</taxon>
        <taxon>Ascomycota</taxon>
        <taxon>Pezizomycotina</taxon>
        <taxon>Leotiomycetes</taxon>
        <taxon>Helotiales</taxon>
        <taxon>Mollisiaceae</taxon>
        <taxon>Phialocephala</taxon>
        <taxon>Phialocephala fortinii species complex</taxon>
    </lineage>
</organism>
<sequence length="564" mass="61005">MGLLFSSTVLFLASSIVSLVTASPLSSRSQNLPKQWTFSEILPSKHLTWYPCFSNFTCAMLDVPLDYTNPNLGRSYVPIIRYAATTTPYKGMVLSNPGGPGGSGVAFLQEVIDLELQVVGSNYDLVSWDPRGIGASIPAANCTLPSNLQKRSLEPLSGPELAPIFFEASYNQSVEIGVACQNSIGGPTQAGPHVTTAIVVRDVISIVDAHAASEQGRSCENASLLNYWGFSYGTVIGQTFASMFPNRLGRVILDGVVNPDDWIKGTAQNFVTNTDEVFSTFFVYCNAAGPVNCPYYTGTTAHDIYLRFEAFVNSLSPISAYQNGWSNATAIEYFLTGIKLLIFGEIYSPINGFPLIAQALVAAESLLPDVTLAKLQQLEQELGVNLTAPPDVSSLWERAVLCTDTGGIEYGLTLPEVLTRLPKAESESWLAGEYILTQGISCAGWPITSNYRYPGPFYAKTNNPILFVSNTLDMITPHQNGVNGTTRFSGSQLLTIEGIGHTSSATQNLCAFGKLNIFFQTGKLPGKDNYCPLEAGPWNVTLPGPLSQLSDKRDIKEKFRGLLA</sequence>
<dbReference type="InterPro" id="IPR029058">
    <property type="entry name" value="AB_hydrolase_fold"/>
</dbReference>
<dbReference type="PANTHER" id="PTHR43248">
    <property type="entry name" value="2-SUCCINYL-6-HYDROXY-2,4-CYCLOHEXADIENE-1-CARBOXYLATE SYNTHASE"/>
    <property type="match status" value="1"/>
</dbReference>
<feature type="signal peptide" evidence="3">
    <location>
        <begin position="1"/>
        <end position="22"/>
    </location>
</feature>
<protein>
    <recommendedName>
        <fullName evidence="4">Peptidase S33 tripeptidyl aminopeptidase-like C-terminal domain-containing protein</fullName>
    </recommendedName>
</protein>
<feature type="chain" id="PRO_5012385898" description="Peptidase S33 tripeptidyl aminopeptidase-like C-terminal domain-containing protein" evidence="3">
    <location>
        <begin position="23"/>
        <end position="564"/>
    </location>
</feature>
<accession>A0A1L7WTG7</accession>
<dbReference type="Pfam" id="PF08386">
    <property type="entry name" value="Abhydrolase_4"/>
    <property type="match status" value="1"/>
</dbReference>
<dbReference type="GO" id="GO:0016787">
    <property type="term" value="F:hydrolase activity"/>
    <property type="evidence" value="ECO:0007669"/>
    <property type="project" value="UniProtKB-KW"/>
</dbReference>
<evidence type="ECO:0000313" key="6">
    <source>
        <dbReference type="Proteomes" id="UP000184330"/>
    </source>
</evidence>